<evidence type="ECO:0000313" key="3">
    <source>
        <dbReference type="Proteomes" id="UP000287352"/>
    </source>
</evidence>
<gene>
    <name evidence="2" type="ORF">KTT_49790</name>
</gene>
<dbReference type="AlphaFoldDB" id="A0A402A7I8"/>
<name>A0A402A7I8_9CHLR</name>
<dbReference type="Proteomes" id="UP000287352">
    <property type="component" value="Unassembled WGS sequence"/>
</dbReference>
<dbReference type="InterPro" id="IPR012341">
    <property type="entry name" value="6hp_glycosidase-like_sf"/>
</dbReference>
<accession>A0A402A7I8</accession>
<sequence>MRVILSNPPYEPHLQSEHRWPCAWISHPAAPVPPFVTAYRCSVVLNTAGRIRLHISADERYVFYLDGEVIGRGSERGTPELWYVETYDLDVLAGEHMFVAVVWSLGELRPAAQTTVAPGFLCSPQEPEYQQMLGTGIAPWQVKLLEGYGFALDPYLPPPYAFGPGQVLDGRKLPWGYEQGAGAGWVDAHRDAYAGVRYNRYGFASRLEEPATLPPQSTVLRRAGIVRHIDDCADDARVEVQQHREDEALGWDQLIQRDVALILPPQTTRRILLDLQDYMCAYPHVTVSNGEGSVVRIAWAESLFHDRSLSEKGNRHIIHNKYFRGYQDTFVPDSGGQRHFTTLWWRSGRYLLLSITTGEQPLLMTRLQLEETCYPLEQETHFTTNDIHLNSITGLSLRTLQMCMHEIYIDCPYYEQLMYVSDTRLMCLVTMVITHDDRLVRKAIAQFGAARLSNGLIRASVPGMHSQVIPSFTLWWVGMVYDYALWRGEPEFVYQYMPVVRMIIETFLARINLQGLIQVQEGWNFIDGVPEWEDGNAPDDDHSRITGMNHWQVVLALEYAAALEEWIGEDELAQRNRRLQKQLAINGIETFWVAERGLFADDCSHTRFSEHTQCLALLSNTLPEFQRTSLADTLFTSPDLTRMTISFRHYLFEACALLNRPDVLLKLLDVWYELLANGLYTTIEAPEPTRSDCHGWGTHPLYHQFATLLGIRPAEMGFGTVVIHPRFGSLQRLSGKMVHPSGFIVADLVRTDEHLTGSIELPDGVTGWLEYADQQIELRSGYQKISV</sequence>
<dbReference type="Gene3D" id="2.60.120.260">
    <property type="entry name" value="Galactose-binding domain-like"/>
    <property type="match status" value="2"/>
</dbReference>
<dbReference type="InterPro" id="IPR035396">
    <property type="entry name" value="Bac_rhamnosid6H"/>
</dbReference>
<evidence type="ECO:0000259" key="1">
    <source>
        <dbReference type="Pfam" id="PF17389"/>
    </source>
</evidence>
<dbReference type="GO" id="GO:0005975">
    <property type="term" value="P:carbohydrate metabolic process"/>
    <property type="evidence" value="ECO:0007669"/>
    <property type="project" value="InterPro"/>
</dbReference>
<dbReference type="Gene3D" id="1.50.10.10">
    <property type="match status" value="1"/>
</dbReference>
<evidence type="ECO:0000313" key="2">
    <source>
        <dbReference type="EMBL" id="GCE15120.1"/>
    </source>
</evidence>
<organism evidence="2 3">
    <name type="scientific">Tengunoibacter tsumagoiensis</name>
    <dbReference type="NCBI Taxonomy" id="2014871"/>
    <lineage>
        <taxon>Bacteria</taxon>
        <taxon>Bacillati</taxon>
        <taxon>Chloroflexota</taxon>
        <taxon>Ktedonobacteria</taxon>
        <taxon>Ktedonobacterales</taxon>
        <taxon>Dictyobacteraceae</taxon>
        <taxon>Tengunoibacter</taxon>
    </lineage>
</organism>
<feature type="domain" description="Alpha-L-rhamnosidase six-hairpin glycosidase" evidence="1">
    <location>
        <begin position="378"/>
        <end position="632"/>
    </location>
</feature>
<dbReference type="SUPFAM" id="SSF48208">
    <property type="entry name" value="Six-hairpin glycosidases"/>
    <property type="match status" value="1"/>
</dbReference>
<dbReference type="Gene3D" id="2.60.420.10">
    <property type="entry name" value="Maltose phosphorylase, domain 3"/>
    <property type="match status" value="1"/>
</dbReference>
<proteinExistence type="predicted"/>
<dbReference type="OrthoDB" id="9761045at2"/>
<dbReference type="RefSeq" id="WP_126582626.1">
    <property type="nucleotide sequence ID" value="NZ_BIFR01000002.1"/>
</dbReference>
<dbReference type="PANTHER" id="PTHR34987:SF2">
    <property type="entry name" value="B, PUTATIVE (AFU_ORTHOLOGUE AFUA_7G05040)-RELATED"/>
    <property type="match status" value="1"/>
</dbReference>
<keyword evidence="3" id="KW-1185">Reference proteome</keyword>
<dbReference type="PANTHER" id="PTHR34987">
    <property type="entry name" value="C, PUTATIVE (AFU_ORTHOLOGUE AFUA_3G02880)-RELATED"/>
    <property type="match status" value="1"/>
</dbReference>
<dbReference type="Pfam" id="PF17389">
    <property type="entry name" value="Bac_rhamnosid6H"/>
    <property type="match status" value="1"/>
</dbReference>
<dbReference type="InterPro" id="IPR008928">
    <property type="entry name" value="6-hairpin_glycosidase_sf"/>
</dbReference>
<protein>
    <recommendedName>
        <fullName evidence="1">Alpha-L-rhamnosidase six-hairpin glycosidase domain-containing protein</fullName>
    </recommendedName>
</protein>
<comment type="caution">
    <text evidence="2">The sequence shown here is derived from an EMBL/GenBank/DDBJ whole genome shotgun (WGS) entry which is preliminary data.</text>
</comment>
<dbReference type="EMBL" id="BIFR01000002">
    <property type="protein sequence ID" value="GCE15120.1"/>
    <property type="molecule type" value="Genomic_DNA"/>
</dbReference>
<reference evidence="3" key="1">
    <citation type="submission" date="2018-12" db="EMBL/GenBank/DDBJ databases">
        <title>Tengunoibacter tsumagoiensis gen. nov., sp. nov., Dictyobacter kobayashii sp. nov., D. alpinus sp. nov., and D. joshuensis sp. nov. and description of Dictyobacteraceae fam. nov. within the order Ktedonobacterales isolated from Tengu-no-mugimeshi.</title>
        <authorList>
            <person name="Wang C.M."/>
            <person name="Zheng Y."/>
            <person name="Sakai Y."/>
            <person name="Toyoda A."/>
            <person name="Minakuchi Y."/>
            <person name="Abe K."/>
            <person name="Yokota A."/>
            <person name="Yabe S."/>
        </authorList>
    </citation>
    <scope>NUCLEOTIDE SEQUENCE [LARGE SCALE GENOMIC DNA]</scope>
    <source>
        <strain evidence="3">Uno3</strain>
    </source>
</reference>